<protein>
    <submittedName>
        <fullName evidence="3">Uncharacterized conserved protein, contains FIST_N domain</fullName>
    </submittedName>
</protein>
<keyword evidence="4" id="KW-1185">Reference proteome</keyword>
<dbReference type="OrthoDB" id="343514at2"/>
<sequence length="483" mass="52996">MSNEQGIYVEIGTGFSFHPEPAKACREAILKALENLGRYDPSVCFIFAAQRYATGEVPSTVTRLLGQIPVLGCTTAGEILNEPKKGSLSVVLIASPFLDVVGVWGAEGANRDYKKALRSIFSQGDLEGLLKDDYRRELRRSGKSIFGVMFTAGTTRSADTRAYEIFTSLREATSFEIPFFGGCAGNAPGERDENSVFVGNRVIADGVAVAIFETSLRHGMGMYHGFVPQDRSLMVTRVKGHEILELNGKPVMEVLPSLLGMPVSRLTEISVSALARKALGVKTREQRYQVIPMTYLTDRGTLRVAQPVSEGTALSLMIPGPDVEHVGEHAASMALWRANIRRPAVLFMFSCALVHVMMGQDLRNSEVECVRNMVGSCPVVGFYSFGEQGVARDGSNVACHGAVSCLALGNELTDAALTYLENRLLAEKLEIQTEKLKEAVRDWENTFNNAPFGIMVVDKDFVVRRMNRTLRNLLPPPPPRRWG</sequence>
<dbReference type="Pfam" id="PF10442">
    <property type="entry name" value="FIST_C"/>
    <property type="match status" value="1"/>
</dbReference>
<dbReference type="Proteomes" id="UP000199611">
    <property type="component" value="Unassembled WGS sequence"/>
</dbReference>
<feature type="domain" description="FIST C-domain" evidence="2">
    <location>
        <begin position="251"/>
        <end position="391"/>
    </location>
</feature>
<evidence type="ECO:0000313" key="4">
    <source>
        <dbReference type="Proteomes" id="UP000199611"/>
    </source>
</evidence>
<gene>
    <name evidence="3" type="ORF">SAMN05660836_00535</name>
</gene>
<dbReference type="InterPro" id="IPR013702">
    <property type="entry name" value="FIST_domain_N"/>
</dbReference>
<dbReference type="Pfam" id="PF08495">
    <property type="entry name" value="FIST"/>
    <property type="match status" value="1"/>
</dbReference>
<name>A0A1I4RBT3_9BACT</name>
<dbReference type="PANTHER" id="PTHR40252">
    <property type="entry name" value="BLR0328 PROTEIN"/>
    <property type="match status" value="1"/>
</dbReference>
<dbReference type="SMART" id="SM00897">
    <property type="entry name" value="FIST"/>
    <property type="match status" value="1"/>
</dbReference>
<evidence type="ECO:0000313" key="3">
    <source>
        <dbReference type="EMBL" id="SFM49764.1"/>
    </source>
</evidence>
<evidence type="ECO:0000259" key="2">
    <source>
        <dbReference type="SMART" id="SM01204"/>
    </source>
</evidence>
<reference evidence="3 4" key="1">
    <citation type="submission" date="2016-10" db="EMBL/GenBank/DDBJ databases">
        <authorList>
            <person name="de Groot N.N."/>
        </authorList>
    </citation>
    <scope>NUCLEOTIDE SEQUENCE [LARGE SCALE GENOMIC DNA]</scope>
    <source>
        <strain evidence="3 4">DSM 9990</strain>
    </source>
</reference>
<accession>A0A1I4RBT3</accession>
<dbReference type="SMART" id="SM01204">
    <property type="entry name" value="FIST_C"/>
    <property type="match status" value="1"/>
</dbReference>
<dbReference type="RefSeq" id="WP_093393265.1">
    <property type="nucleotide sequence ID" value="NZ_FOUU01000001.1"/>
</dbReference>
<dbReference type="AlphaFoldDB" id="A0A1I4RBT3"/>
<dbReference type="PANTHER" id="PTHR40252:SF2">
    <property type="entry name" value="BLR0328 PROTEIN"/>
    <property type="match status" value="1"/>
</dbReference>
<evidence type="ECO:0000259" key="1">
    <source>
        <dbReference type="SMART" id="SM00897"/>
    </source>
</evidence>
<dbReference type="Gene3D" id="3.30.450.20">
    <property type="entry name" value="PAS domain"/>
    <property type="match status" value="1"/>
</dbReference>
<dbReference type="EMBL" id="FOUU01000001">
    <property type="protein sequence ID" value="SFM49764.1"/>
    <property type="molecule type" value="Genomic_DNA"/>
</dbReference>
<proteinExistence type="predicted"/>
<organism evidence="3 4">
    <name type="scientific">Thermodesulforhabdus norvegica</name>
    <dbReference type="NCBI Taxonomy" id="39841"/>
    <lineage>
        <taxon>Bacteria</taxon>
        <taxon>Pseudomonadati</taxon>
        <taxon>Thermodesulfobacteriota</taxon>
        <taxon>Syntrophobacteria</taxon>
        <taxon>Syntrophobacterales</taxon>
        <taxon>Thermodesulforhabdaceae</taxon>
        <taxon>Thermodesulforhabdus</taxon>
    </lineage>
</organism>
<feature type="domain" description="FIST" evidence="1">
    <location>
        <begin position="40"/>
        <end position="250"/>
    </location>
</feature>
<dbReference type="STRING" id="39841.SAMN05660836_00535"/>
<dbReference type="InterPro" id="IPR019494">
    <property type="entry name" value="FIST_C"/>
</dbReference>